<reference evidence="2" key="1">
    <citation type="journal article" date="2017" name="J. Phycol.">
        <title>Analysis of chloroplast genomes and a supermatrix inform reclassification of the Rhodomelaceae (Rhodophyta).</title>
        <authorList>
            <person name="Diaz-Tapia P."/>
            <person name="Maggs C.A."/>
            <person name="West J.A."/>
            <person name="Verbruggen H."/>
        </authorList>
    </citation>
    <scope>NUCLEOTIDE SEQUENCE</scope>
    <source>
        <strain evidence="2">JH1432</strain>
    </source>
</reference>
<feature type="transmembrane region" description="Helical" evidence="1">
    <location>
        <begin position="12"/>
        <end position="33"/>
    </location>
</feature>
<evidence type="ECO:0000256" key="1">
    <source>
        <dbReference type="SAM" id="Phobius"/>
    </source>
</evidence>
<geneLocation type="chloroplast" evidence="2"/>
<sequence>MIKTLYSKHNTSAFAFYCFFINSILCLIILFIIQ</sequence>
<proteinExistence type="predicted"/>
<gene>
    <name evidence="2" type="primary">orf34</name>
</gene>
<accession>A0A1Z1M3B7</accession>
<dbReference type="AlphaFoldDB" id="A0A1Z1M3B7"/>
<keyword evidence="1" id="KW-1133">Transmembrane helix</keyword>
<evidence type="ECO:0000313" key="2">
    <source>
        <dbReference type="EMBL" id="ARW60587.1"/>
    </source>
</evidence>
<keyword evidence="1" id="KW-0472">Membrane</keyword>
<name>A0A1Z1M3B7_9FLOR</name>
<keyword evidence="2" id="KW-0934">Plastid</keyword>
<dbReference type="EMBL" id="MF101414">
    <property type="protein sequence ID" value="ARW60587.1"/>
    <property type="molecule type" value="Genomic_DNA"/>
</dbReference>
<protein>
    <submittedName>
        <fullName evidence="2">Uncharacterized protein</fullName>
    </submittedName>
</protein>
<organism evidence="2">
    <name type="scientific">Polysiphonia sp</name>
    <dbReference type="NCBI Taxonomy" id="1967842"/>
    <lineage>
        <taxon>Eukaryota</taxon>
        <taxon>Rhodophyta</taxon>
        <taxon>Florideophyceae</taxon>
        <taxon>Rhodymeniophycidae</taxon>
        <taxon>Ceramiales</taxon>
        <taxon>Rhodomelaceae</taxon>
        <taxon>Polysiphonioideae</taxon>
        <taxon>Polysiphonia</taxon>
    </lineage>
</organism>
<keyword evidence="2" id="KW-0150">Chloroplast</keyword>
<keyword evidence="1" id="KW-0812">Transmembrane</keyword>